<name>A0AAV4AA07_9GAST</name>
<proteinExistence type="predicted"/>
<keyword evidence="3" id="KW-1185">Reference proteome</keyword>
<dbReference type="AlphaFoldDB" id="A0AAV4AA07"/>
<dbReference type="EMBL" id="BLXT01003727">
    <property type="protein sequence ID" value="GFO03478.1"/>
    <property type="molecule type" value="Genomic_DNA"/>
</dbReference>
<evidence type="ECO:0000313" key="3">
    <source>
        <dbReference type="Proteomes" id="UP000735302"/>
    </source>
</evidence>
<evidence type="ECO:0000256" key="1">
    <source>
        <dbReference type="SAM" id="MobiDB-lite"/>
    </source>
</evidence>
<reference evidence="2 3" key="1">
    <citation type="journal article" date="2021" name="Elife">
        <title>Chloroplast acquisition without the gene transfer in kleptoplastic sea slugs, Plakobranchus ocellatus.</title>
        <authorList>
            <person name="Maeda T."/>
            <person name="Takahashi S."/>
            <person name="Yoshida T."/>
            <person name="Shimamura S."/>
            <person name="Takaki Y."/>
            <person name="Nagai Y."/>
            <person name="Toyoda A."/>
            <person name="Suzuki Y."/>
            <person name="Arimoto A."/>
            <person name="Ishii H."/>
            <person name="Satoh N."/>
            <person name="Nishiyama T."/>
            <person name="Hasebe M."/>
            <person name="Maruyama T."/>
            <person name="Minagawa J."/>
            <person name="Obokata J."/>
            <person name="Shigenobu S."/>
        </authorList>
    </citation>
    <scope>NUCLEOTIDE SEQUENCE [LARGE SCALE GENOMIC DNA]</scope>
</reference>
<evidence type="ECO:0000313" key="2">
    <source>
        <dbReference type="EMBL" id="GFO03478.1"/>
    </source>
</evidence>
<organism evidence="2 3">
    <name type="scientific">Plakobranchus ocellatus</name>
    <dbReference type="NCBI Taxonomy" id="259542"/>
    <lineage>
        <taxon>Eukaryota</taxon>
        <taxon>Metazoa</taxon>
        <taxon>Spiralia</taxon>
        <taxon>Lophotrochozoa</taxon>
        <taxon>Mollusca</taxon>
        <taxon>Gastropoda</taxon>
        <taxon>Heterobranchia</taxon>
        <taxon>Euthyneura</taxon>
        <taxon>Panpulmonata</taxon>
        <taxon>Sacoglossa</taxon>
        <taxon>Placobranchoidea</taxon>
        <taxon>Plakobranchidae</taxon>
        <taxon>Plakobranchus</taxon>
    </lineage>
</organism>
<sequence length="132" mass="14795">MKKYQKSTAGLRFDDRHDHRRTFQSLRLMAQDCSSAILAGLEQQHCTMFLWYSTGPSVLLTINQRPGCGMLTERPGEDTEPGTEPGGRHPPNVDLSFQSPATSVFQLSSSAWWLPGLVPFVIVCSLSKHYVR</sequence>
<comment type="caution">
    <text evidence="2">The sequence shown here is derived from an EMBL/GenBank/DDBJ whole genome shotgun (WGS) entry which is preliminary data.</text>
</comment>
<feature type="region of interest" description="Disordered" evidence="1">
    <location>
        <begin position="69"/>
        <end position="95"/>
    </location>
</feature>
<protein>
    <submittedName>
        <fullName evidence="2">Uncharacterized protein</fullName>
    </submittedName>
</protein>
<accession>A0AAV4AA07</accession>
<gene>
    <name evidence="2" type="ORF">PoB_002998300</name>
</gene>
<dbReference type="Proteomes" id="UP000735302">
    <property type="component" value="Unassembled WGS sequence"/>
</dbReference>